<dbReference type="Proteomes" id="UP001327560">
    <property type="component" value="Chromosome 8"/>
</dbReference>
<evidence type="ECO:0000313" key="3">
    <source>
        <dbReference type="EMBL" id="WOL17898.1"/>
    </source>
</evidence>
<gene>
    <name evidence="3" type="ORF">Cni_G26691</name>
</gene>
<feature type="transmembrane region" description="Helical" evidence="2">
    <location>
        <begin position="229"/>
        <end position="245"/>
    </location>
</feature>
<dbReference type="PANTHER" id="PTHR33646:SF6">
    <property type="entry name" value="TRANSMEMBRANE PROTEIN"/>
    <property type="match status" value="1"/>
</dbReference>
<evidence type="ECO:0000256" key="2">
    <source>
        <dbReference type="SAM" id="Phobius"/>
    </source>
</evidence>
<proteinExistence type="predicted"/>
<name>A0AAQ3KZG0_9LILI</name>
<dbReference type="EMBL" id="CP136897">
    <property type="protein sequence ID" value="WOL17898.1"/>
    <property type="molecule type" value="Genomic_DNA"/>
</dbReference>
<dbReference type="AlphaFoldDB" id="A0AAQ3KZG0"/>
<keyword evidence="2" id="KW-0472">Membrane</keyword>
<accession>A0AAQ3KZG0</accession>
<evidence type="ECO:0000313" key="4">
    <source>
        <dbReference type="Proteomes" id="UP001327560"/>
    </source>
</evidence>
<evidence type="ECO:0008006" key="5">
    <source>
        <dbReference type="Google" id="ProtNLM"/>
    </source>
</evidence>
<feature type="region of interest" description="Disordered" evidence="1">
    <location>
        <begin position="67"/>
        <end position="149"/>
    </location>
</feature>
<dbReference type="InterPro" id="IPR045883">
    <property type="entry name" value="At4g13530-like"/>
</dbReference>
<feature type="compositionally biased region" description="Basic and acidic residues" evidence="1">
    <location>
        <begin position="67"/>
        <end position="91"/>
    </location>
</feature>
<evidence type="ECO:0000256" key="1">
    <source>
        <dbReference type="SAM" id="MobiDB-lite"/>
    </source>
</evidence>
<keyword evidence="2" id="KW-1133">Transmembrane helix</keyword>
<sequence length="376" mass="41778">MEGHADFEDWEILLGSEEAGQDLKQLESSSDASDDAAIKSDYFALDFHKSYQEGTASAGIIHTEKVEQVDSDSSTRVDPHSDSLFLDRPKGEVSFSRIELPSKDLSEPSSNEISNDRELHVGGEKGEPEDAGCLEIGENTGGDEEGDKEVGLRGSEEIEGSELGFDKPGEEDSVVHAEMTHESYNSSVETGDENIGSDNILANGGEMRGVVWWKLPFELLKFYAFKVKPVWSVSVAAAILGVWMLRKRLYRMKRKAKSIPLMISLDEKKASQLKIHASRLNEAFTVGRRIPVIKVSLSAVSMTAPRSILGLHIVVVPQSHFLLPGLKLLFLDRRLESHAGLMSIHLGIIWSEDLIYNVLIVLNDFFFKKEKILHEL</sequence>
<feature type="compositionally biased region" description="Basic and acidic residues" evidence="1">
    <location>
        <begin position="114"/>
        <end position="128"/>
    </location>
</feature>
<reference evidence="3 4" key="1">
    <citation type="submission" date="2023-10" db="EMBL/GenBank/DDBJ databases">
        <title>Chromosome-scale genome assembly provides insights into flower coloration mechanisms of Canna indica.</title>
        <authorList>
            <person name="Li C."/>
        </authorList>
    </citation>
    <scope>NUCLEOTIDE SEQUENCE [LARGE SCALE GENOMIC DNA]</scope>
    <source>
        <tissue evidence="3">Flower</tissue>
    </source>
</reference>
<protein>
    <recommendedName>
        <fullName evidence="5">Transmembrane protein</fullName>
    </recommendedName>
</protein>
<keyword evidence="2" id="KW-0812">Transmembrane</keyword>
<dbReference type="PANTHER" id="PTHR33646">
    <property type="entry name" value="GB|AAF00631.1"/>
    <property type="match status" value="1"/>
</dbReference>
<keyword evidence="4" id="KW-1185">Reference proteome</keyword>
<organism evidence="3 4">
    <name type="scientific">Canna indica</name>
    <name type="common">Indian-shot</name>
    <dbReference type="NCBI Taxonomy" id="4628"/>
    <lineage>
        <taxon>Eukaryota</taxon>
        <taxon>Viridiplantae</taxon>
        <taxon>Streptophyta</taxon>
        <taxon>Embryophyta</taxon>
        <taxon>Tracheophyta</taxon>
        <taxon>Spermatophyta</taxon>
        <taxon>Magnoliopsida</taxon>
        <taxon>Liliopsida</taxon>
        <taxon>Zingiberales</taxon>
        <taxon>Cannaceae</taxon>
        <taxon>Canna</taxon>
    </lineage>
</organism>